<feature type="domain" description="Transposase IS116/IS110/IS902 C-terminal" evidence="2">
    <location>
        <begin position="216"/>
        <end position="282"/>
    </location>
</feature>
<dbReference type="InterPro" id="IPR047650">
    <property type="entry name" value="Transpos_IS110"/>
</dbReference>
<dbReference type="EMBL" id="PFBC01000047">
    <property type="protein sequence ID" value="PIR87758.1"/>
    <property type="molecule type" value="Genomic_DNA"/>
</dbReference>
<dbReference type="AlphaFoldDB" id="A0A2H0UMZ0"/>
<comment type="caution">
    <text evidence="3">The sequence shown here is derived from an EMBL/GenBank/DDBJ whole genome shotgun (WGS) entry which is preliminary data.</text>
</comment>
<reference evidence="4" key="1">
    <citation type="submission" date="2017-09" db="EMBL/GenBank/DDBJ databases">
        <title>Depth-based differentiation of microbial function through sediment-hosted aquifers and enrichment of novel symbionts in the deep terrestrial subsurface.</title>
        <authorList>
            <person name="Probst A.J."/>
            <person name="Ladd B."/>
            <person name="Jarett J.K."/>
            <person name="Geller-Mcgrath D.E."/>
            <person name="Sieber C.M.K."/>
            <person name="Emerson J.B."/>
            <person name="Anantharaman K."/>
            <person name="Thomas B.C."/>
            <person name="Malmstrom R."/>
            <person name="Stieglmeier M."/>
            <person name="Klingl A."/>
            <person name="Woyke T."/>
            <person name="Ryan C.M."/>
            <person name="Banfield J.F."/>
        </authorList>
    </citation>
    <scope>NUCLEOTIDE SEQUENCE [LARGE SCALE GENOMIC DNA]</scope>
</reference>
<organism evidence="3 4">
    <name type="scientific">Candidatus Harrisonbacteria bacterium CG10_big_fil_rev_8_21_14_0_10_45_28</name>
    <dbReference type="NCBI Taxonomy" id="1974586"/>
    <lineage>
        <taxon>Bacteria</taxon>
        <taxon>Candidatus Harrisoniibacteriota</taxon>
    </lineage>
</organism>
<sequence length="317" mass="35702">MNKIISTGIDVSKDKLDVALLDQGQVGQLGQFENNVKGIRELIKLLKHKGATSAPLIIESTGEYHLSASFMLQKDGFKVNCINPLITKQYERASIRGAKTDRVDALRLAKIGILENNLPVFQSSRAQLKAKKYASLLAILEHQAQALKQSMASVEKNQALFSMRAKSKRLARILTLFKEEITDLKSDLADQLPDSWQECANATKGVSRAELGILHALLAGHEFSPKDKLVAFLGLDVRKRQSGSWQSREHLSKRGSPYGRKVLYQIAWGLMMHNPKYKQYYQSLRKRKKPYLTAMAALSRKFLRNFYATVLKPEMNG</sequence>
<dbReference type="GO" id="GO:0004803">
    <property type="term" value="F:transposase activity"/>
    <property type="evidence" value="ECO:0007669"/>
    <property type="project" value="InterPro"/>
</dbReference>
<dbReference type="Proteomes" id="UP000230903">
    <property type="component" value="Unassembled WGS sequence"/>
</dbReference>
<proteinExistence type="predicted"/>
<dbReference type="InterPro" id="IPR003346">
    <property type="entry name" value="Transposase_20"/>
</dbReference>
<evidence type="ECO:0000259" key="2">
    <source>
        <dbReference type="Pfam" id="PF02371"/>
    </source>
</evidence>
<evidence type="ECO:0000259" key="1">
    <source>
        <dbReference type="Pfam" id="PF01548"/>
    </source>
</evidence>
<dbReference type="GO" id="GO:0003677">
    <property type="term" value="F:DNA binding"/>
    <property type="evidence" value="ECO:0007669"/>
    <property type="project" value="InterPro"/>
</dbReference>
<evidence type="ECO:0000313" key="4">
    <source>
        <dbReference type="Proteomes" id="UP000230903"/>
    </source>
</evidence>
<dbReference type="GO" id="GO:0006313">
    <property type="term" value="P:DNA transposition"/>
    <property type="evidence" value="ECO:0007669"/>
    <property type="project" value="InterPro"/>
</dbReference>
<protein>
    <submittedName>
        <fullName evidence="3">Uncharacterized protein</fullName>
    </submittedName>
</protein>
<dbReference type="Pfam" id="PF01548">
    <property type="entry name" value="DEDD_Tnp_IS110"/>
    <property type="match status" value="1"/>
</dbReference>
<name>A0A2H0UMZ0_9BACT</name>
<feature type="domain" description="Transposase IS110-like N-terminal" evidence="1">
    <location>
        <begin position="8"/>
        <end position="125"/>
    </location>
</feature>
<accession>A0A2H0UMZ0</accession>
<dbReference type="NCBIfam" id="NF033542">
    <property type="entry name" value="transpos_IS110"/>
    <property type="match status" value="1"/>
</dbReference>
<dbReference type="InterPro" id="IPR002525">
    <property type="entry name" value="Transp_IS110-like_N"/>
</dbReference>
<dbReference type="PANTHER" id="PTHR33055">
    <property type="entry name" value="TRANSPOSASE FOR INSERTION SEQUENCE ELEMENT IS1111A"/>
    <property type="match status" value="1"/>
</dbReference>
<dbReference type="PANTHER" id="PTHR33055:SF17">
    <property type="entry name" value="THIRD ORF IN TRANSPOSON ISC1491"/>
    <property type="match status" value="1"/>
</dbReference>
<evidence type="ECO:0000313" key="3">
    <source>
        <dbReference type="EMBL" id="PIR87758.1"/>
    </source>
</evidence>
<dbReference type="Pfam" id="PF02371">
    <property type="entry name" value="Transposase_20"/>
    <property type="match status" value="1"/>
</dbReference>
<gene>
    <name evidence="3" type="ORF">COU10_03005</name>
</gene>